<feature type="compositionally biased region" description="Low complexity" evidence="1">
    <location>
        <begin position="447"/>
        <end position="459"/>
    </location>
</feature>
<evidence type="ECO:0000256" key="2">
    <source>
        <dbReference type="SAM" id="Phobius"/>
    </source>
</evidence>
<name>A0A285FV58_9ACTN</name>
<dbReference type="GO" id="GO:0005615">
    <property type="term" value="C:extracellular space"/>
    <property type="evidence" value="ECO:0007669"/>
    <property type="project" value="TreeGrafter"/>
</dbReference>
<feature type="region of interest" description="Disordered" evidence="1">
    <location>
        <begin position="441"/>
        <end position="728"/>
    </location>
</feature>
<feature type="compositionally biased region" description="Acidic residues" evidence="1">
    <location>
        <begin position="369"/>
        <end position="387"/>
    </location>
</feature>
<sequence length="728" mass="74719">MRRLVFPVIVASGLVVAGPSSAFADDPAPVVSAPSVAGKKVCKIVDKQLDEISGLVATKTGFIAVNDGSLEDAKKKIFFLNSKCAVVKKVDYSGKGPLDTEDMVLSADGATLWIADIGDNDYDNEKSRDTIGLWKMPVSGASEPVLYRLTYPDAHHDAEALLLNGNGTPLIVTKEIQKQDASAYVYQPTAALKTGKTGVPMKLVAKLTVSGTQTAGNPYARIGNKTISGGAVAPGGGKVALRTYTDALEWDVKNGDVLAALKEKPRTTGLPNETLGEAVTYSPDGKFFYTTSDMSGDTEAANYILRYTPATTVAKAAANGGTGEEKKWYADLELSDITYAVAGVGVLGLILVGVGVFGIVRFRKRVAEEPDEPVDGFDNPLDGEPETELIGVGGAPPRGVYGGKGGAPARPSTDGANSGAVYGGGKAPAGAVPAAAGAGVYGGAKGPRGPQGQQPRGPQGQPGRGPQGQPGRGSQGQPARGPQGQSGRGPEGPPPRGPQGQPGRGPEGQPVRGPQGQPARGPQGQPARGPQGQPARGPQGQPARGPQGQPARGPQGQPARGPQGQPGRGSEGQPARGPQGQPPRGPQGQPARGPQGQPARGPQGQPARGGQQPPRNPQGEPGRAPQPPRGPQGQPARGPQGQPARGGQQPSRNPQGQPPRGGQQPPRGPQGQPPRGGAQGGGVYGGSGQQQARPEPGRQRNDYADYHRRPESRFDNPQQGYGPGYGLR</sequence>
<evidence type="ECO:0000256" key="1">
    <source>
        <dbReference type="SAM" id="MobiDB-lite"/>
    </source>
</evidence>
<feature type="compositionally biased region" description="Gly residues" evidence="1">
    <location>
        <begin position="460"/>
        <end position="474"/>
    </location>
</feature>
<keyword evidence="2" id="KW-1133">Transmembrane helix</keyword>
<protein>
    <submittedName>
        <fullName evidence="4">Uncharacterized protein</fullName>
    </submittedName>
</protein>
<feature type="signal peptide" evidence="3">
    <location>
        <begin position="1"/>
        <end position="24"/>
    </location>
</feature>
<feature type="region of interest" description="Disordered" evidence="1">
    <location>
        <begin position="368"/>
        <end position="417"/>
    </location>
</feature>
<proteinExistence type="predicted"/>
<feature type="compositionally biased region" description="Low complexity" evidence="1">
    <location>
        <begin position="631"/>
        <end position="665"/>
    </location>
</feature>
<feature type="transmembrane region" description="Helical" evidence="2">
    <location>
        <begin position="337"/>
        <end position="360"/>
    </location>
</feature>
<feature type="compositionally biased region" description="Basic and acidic residues" evidence="1">
    <location>
        <begin position="695"/>
        <end position="714"/>
    </location>
</feature>
<gene>
    <name evidence="4" type="ORF">SAMN05421748_1011287</name>
</gene>
<feature type="compositionally biased region" description="Gly residues" evidence="1">
    <location>
        <begin position="677"/>
        <end position="688"/>
    </location>
</feature>
<evidence type="ECO:0000313" key="4">
    <source>
        <dbReference type="EMBL" id="SNY15169.1"/>
    </source>
</evidence>
<dbReference type="InterPro" id="IPR050149">
    <property type="entry name" value="Collagen_superfamily"/>
</dbReference>
<evidence type="ECO:0000256" key="3">
    <source>
        <dbReference type="SAM" id="SignalP"/>
    </source>
</evidence>
<keyword evidence="2" id="KW-0472">Membrane</keyword>
<dbReference type="EMBL" id="OBDY01000001">
    <property type="protein sequence ID" value="SNY15169.1"/>
    <property type="molecule type" value="Genomic_DNA"/>
</dbReference>
<dbReference type="OrthoDB" id="9801244at2"/>
<dbReference type="AlphaFoldDB" id="A0A285FV58"/>
<dbReference type="GO" id="GO:0031012">
    <property type="term" value="C:extracellular matrix"/>
    <property type="evidence" value="ECO:0007669"/>
    <property type="project" value="TreeGrafter"/>
</dbReference>
<dbReference type="GO" id="GO:0030198">
    <property type="term" value="P:extracellular matrix organization"/>
    <property type="evidence" value="ECO:0007669"/>
    <property type="project" value="TreeGrafter"/>
</dbReference>
<dbReference type="Proteomes" id="UP000219612">
    <property type="component" value="Unassembled WGS sequence"/>
</dbReference>
<feature type="compositionally biased region" description="Gly residues" evidence="1">
    <location>
        <begin position="391"/>
        <end position="406"/>
    </location>
</feature>
<feature type="chain" id="PRO_5012176611" evidence="3">
    <location>
        <begin position="25"/>
        <end position="728"/>
    </location>
</feature>
<keyword evidence="2" id="KW-0812">Transmembrane</keyword>
<dbReference type="PANTHER" id="PTHR24023:SF1097">
    <property type="entry name" value="COLLAGEN ALPHA-1(VII) CHAIN ISOFORM X1"/>
    <property type="match status" value="1"/>
</dbReference>
<keyword evidence="3" id="KW-0732">Signal</keyword>
<reference evidence="4 5" key="1">
    <citation type="submission" date="2017-09" db="EMBL/GenBank/DDBJ databases">
        <authorList>
            <person name="Ehlers B."/>
            <person name="Leendertz F.H."/>
        </authorList>
    </citation>
    <scope>NUCLEOTIDE SEQUENCE [LARGE SCALE GENOMIC DNA]</scope>
    <source>
        <strain evidence="4 5">CGMCC 4.6857</strain>
    </source>
</reference>
<accession>A0A285FV58</accession>
<keyword evidence="5" id="KW-1185">Reference proteome</keyword>
<dbReference type="PANTHER" id="PTHR24023">
    <property type="entry name" value="COLLAGEN ALPHA"/>
    <property type="match status" value="1"/>
</dbReference>
<feature type="compositionally biased region" description="Low complexity" evidence="1">
    <location>
        <begin position="507"/>
        <end position="563"/>
    </location>
</feature>
<dbReference type="InterPro" id="IPR011044">
    <property type="entry name" value="Quino_amine_DH_bsu"/>
</dbReference>
<dbReference type="GO" id="GO:0030020">
    <property type="term" value="F:extracellular matrix structural constituent conferring tensile strength"/>
    <property type="evidence" value="ECO:0007669"/>
    <property type="project" value="TreeGrafter"/>
</dbReference>
<dbReference type="SUPFAM" id="SSF50969">
    <property type="entry name" value="YVTN repeat-like/Quinoprotein amine dehydrogenase"/>
    <property type="match status" value="1"/>
</dbReference>
<evidence type="ECO:0000313" key="5">
    <source>
        <dbReference type="Proteomes" id="UP000219612"/>
    </source>
</evidence>
<dbReference type="RefSeq" id="WP_097318592.1">
    <property type="nucleotide sequence ID" value="NZ_OBDY01000001.1"/>
</dbReference>
<feature type="compositionally biased region" description="Low complexity" evidence="1">
    <location>
        <begin position="586"/>
        <end position="623"/>
    </location>
</feature>
<organism evidence="4 5">
    <name type="scientific">Paractinoplanes atraurantiacus</name>
    <dbReference type="NCBI Taxonomy" id="1036182"/>
    <lineage>
        <taxon>Bacteria</taxon>
        <taxon>Bacillati</taxon>
        <taxon>Actinomycetota</taxon>
        <taxon>Actinomycetes</taxon>
        <taxon>Micromonosporales</taxon>
        <taxon>Micromonosporaceae</taxon>
        <taxon>Paractinoplanes</taxon>
    </lineage>
</organism>